<feature type="region of interest" description="Disordered" evidence="1">
    <location>
        <begin position="1188"/>
        <end position="1240"/>
    </location>
</feature>
<organism evidence="3 4">
    <name type="scientific">Carpinus fangiana</name>
    <dbReference type="NCBI Taxonomy" id="176857"/>
    <lineage>
        <taxon>Eukaryota</taxon>
        <taxon>Viridiplantae</taxon>
        <taxon>Streptophyta</taxon>
        <taxon>Embryophyta</taxon>
        <taxon>Tracheophyta</taxon>
        <taxon>Spermatophyta</taxon>
        <taxon>Magnoliopsida</taxon>
        <taxon>eudicotyledons</taxon>
        <taxon>Gunneridae</taxon>
        <taxon>Pentapetalae</taxon>
        <taxon>rosids</taxon>
        <taxon>fabids</taxon>
        <taxon>Fagales</taxon>
        <taxon>Betulaceae</taxon>
        <taxon>Carpinus</taxon>
    </lineage>
</organism>
<feature type="compositionally biased region" description="Polar residues" evidence="1">
    <location>
        <begin position="1555"/>
        <end position="1578"/>
    </location>
</feature>
<feature type="compositionally biased region" description="Polar residues" evidence="1">
    <location>
        <begin position="1222"/>
        <end position="1240"/>
    </location>
</feature>
<feature type="region of interest" description="Disordered" evidence="1">
    <location>
        <begin position="545"/>
        <end position="568"/>
    </location>
</feature>
<gene>
    <name evidence="3" type="ORF">FH972_018143</name>
</gene>
<feature type="compositionally biased region" description="Polar residues" evidence="1">
    <location>
        <begin position="477"/>
        <end position="494"/>
    </location>
</feature>
<feature type="region of interest" description="Disordered" evidence="1">
    <location>
        <begin position="1"/>
        <end position="24"/>
    </location>
</feature>
<feature type="region of interest" description="Disordered" evidence="1">
    <location>
        <begin position="1101"/>
        <end position="1121"/>
    </location>
</feature>
<dbReference type="PROSITE" id="PS50829">
    <property type="entry name" value="GYF"/>
    <property type="match status" value="1"/>
</dbReference>
<feature type="region of interest" description="Disordered" evidence="1">
    <location>
        <begin position="411"/>
        <end position="450"/>
    </location>
</feature>
<dbReference type="InterPro" id="IPR003169">
    <property type="entry name" value="GYF"/>
</dbReference>
<feature type="region of interest" description="Disordered" evidence="1">
    <location>
        <begin position="1136"/>
        <end position="1157"/>
    </location>
</feature>
<evidence type="ECO:0000313" key="4">
    <source>
        <dbReference type="Proteomes" id="UP000327013"/>
    </source>
</evidence>
<dbReference type="InterPro" id="IPR035445">
    <property type="entry name" value="GYF-like_dom_sf"/>
</dbReference>
<feature type="compositionally biased region" description="Polar residues" evidence="1">
    <location>
        <begin position="1523"/>
        <end position="1536"/>
    </location>
</feature>
<feature type="region of interest" description="Disordered" evidence="1">
    <location>
        <begin position="1438"/>
        <end position="1681"/>
    </location>
</feature>
<feature type="compositionally biased region" description="Basic and acidic residues" evidence="1">
    <location>
        <begin position="148"/>
        <end position="225"/>
    </location>
</feature>
<feature type="compositionally biased region" description="Basic and acidic residues" evidence="1">
    <location>
        <begin position="1188"/>
        <end position="1201"/>
    </location>
</feature>
<evidence type="ECO:0000259" key="2">
    <source>
        <dbReference type="PROSITE" id="PS50829"/>
    </source>
</evidence>
<feature type="domain" description="GYF" evidence="2">
    <location>
        <begin position="583"/>
        <end position="632"/>
    </location>
</feature>
<dbReference type="Gene3D" id="3.30.1490.40">
    <property type="match status" value="1"/>
</dbReference>
<feature type="compositionally biased region" description="Low complexity" evidence="1">
    <location>
        <begin position="1466"/>
        <end position="1476"/>
    </location>
</feature>
<feature type="compositionally biased region" description="Low complexity" evidence="1">
    <location>
        <begin position="1582"/>
        <end position="1602"/>
    </location>
</feature>
<feature type="compositionally biased region" description="Polar residues" evidence="1">
    <location>
        <begin position="414"/>
        <end position="430"/>
    </location>
</feature>
<feature type="compositionally biased region" description="Basic and acidic residues" evidence="1">
    <location>
        <begin position="1"/>
        <end position="11"/>
    </location>
</feature>
<feature type="compositionally biased region" description="Polar residues" evidence="1">
    <location>
        <begin position="244"/>
        <end position="256"/>
    </location>
</feature>
<feature type="compositionally biased region" description="Basic and acidic residues" evidence="1">
    <location>
        <begin position="1374"/>
        <end position="1384"/>
    </location>
</feature>
<feature type="region of interest" description="Disordered" evidence="1">
    <location>
        <begin position="1373"/>
        <end position="1404"/>
    </location>
</feature>
<dbReference type="CDD" id="cd00072">
    <property type="entry name" value="GYF"/>
    <property type="match status" value="1"/>
</dbReference>
<feature type="compositionally biased region" description="Low complexity" evidence="1">
    <location>
        <begin position="808"/>
        <end position="823"/>
    </location>
</feature>
<protein>
    <recommendedName>
        <fullName evidence="2">GYF domain-containing protein</fullName>
    </recommendedName>
</protein>
<feature type="compositionally biased region" description="Polar residues" evidence="1">
    <location>
        <begin position="1649"/>
        <end position="1661"/>
    </location>
</feature>
<dbReference type="EMBL" id="CM017327">
    <property type="protein sequence ID" value="KAE8100219.1"/>
    <property type="molecule type" value="Genomic_DNA"/>
</dbReference>
<feature type="region of interest" description="Disordered" evidence="1">
    <location>
        <begin position="1786"/>
        <end position="1815"/>
    </location>
</feature>
<sequence length="1839" mass="202535">MADLKDSDSRHHLSVTPPPQQISKDIQGFENTIPLSPQWLLPKPGESKPGIAAVENHFSLHPAYGNRSDVLKSPGNGEEMLESHKKKDVFRPSLLDMEPGRRDRWRDEERDTNSSMRKDRWRDGEKDLGDIRRTDRWMENSSIRQLGEVRRAPSERWSDSSNRDSNYEQRRESKWNTRWGPDDKETEGLREKWIDSGRDGDVHLDKGMSHVANHGKDEREGDHYRPWRSSTLQSRGRGEPPHHQNLTPNKQVSTFSHGRGRGENTPPTFSLGRGRGSYGGTSTTNTHSLGTGADKVESGQGEPYRLRYSRTKLLDVYRTTDMSSHRRLVDGFVKVPNLTQDESLEPLALCVPNSEEMAVMKGIDKGDIVSSGAPQIAKDGRTSTDFTQTRRAKLGSKEDLLHAVDDYKDESTENLRGSSANISEGSSYERQTPYHGSNLKMEIPRDHKPCSDNKFKTEAFREDGDHYSKADEVLINKESNLPGNTSVPATTWRSPSLGERSHNALHDWRENTSDSRSRSSAMGWSEPPKELHNEWESKLANLSETKDETKWRTSEDPILKRQPSGIMDREQEARKALQPSPEELMLYYKDPQGRIQGPFTGVDIISWFESGYFGLELPVCVSPNGLPWLPLGDVMPHLRAKAGPPPGFTMPKQNEYADASSKPNFGSFGKLHTTVNETDVLRDEPRHRHGSMTEAENRFLESLMSGNMSSSSLEKFASEGMQGYIGNNSGSMPPSGVDSGNNLYLLAKRMALERQRSIPNSYPYWPGRDASSLVSKSDVVPDSPTPQSKILSSVNDNPRQPLPSNNADLLSLLQGSSDRSSSGVNNGLAGWSNFPVQGGTDPHSNKIDFHHDQSFPPQAPFGIQQQRLQSQNQPSLTNPVAQAIDNPSSIFTPEKLLSSGLVQDPQLLNMLQQQYLLQLHSQAPVQTQQMSLLDKLLLLKQQQKQQEEQQQMLRQQQLLSQVLLEHQPHQLFGDPSFGQLQAAAMPTGNASVDPPRLQPPQEMFQIGSQTPISIIQDQHNSNIVKLPPQVNHDVNYNVSSEASSLLPPHQLFGNITRLTVPEETADTHKKESLPASSFVESSRLFEMMNRSVAEPQLVKKSVPDSEFHDTRTLEQSSDKRANETVLVETSEVTAESVTVSVPSAGTRKGEMPAPEQSDLMVQPCVLHEEVQAERERCTVEPPMVTEVKSVEVREQRKGSEKKPKKQKSSKSQSSDQVKEVPKTSSSLQSRQSDIQKQSVETDVGAGDALYGTSPQKARDNRISKSGIASMEHVASQQIQSFVPATVLADEIGAVDVKSNSGVLGSTSVQDTQTHTGHRAWKAASGFKPKSLLEIQQEEQRKAQIETVVSEITTSVNSISLSTPWAGVLANPDAKVSRETRRDAGNAELSLGKPEGSVNSKNKKSHLHDLLAEEVLAKSSERDDEVPDSISTLATPQVMTTHSESIDDDNFIEAKDTKKSRKKSAKAKGAGAKVSVSLASDVSIGSSPIEKGKSSRPVPQEKEVLPTIPSGPSLGDFVLWKGESANSSPSPAWSTDSGKLAKPTSLRDIQKEQGKRVSSANNPNQIPTPQKSQPTQVTRTGGPLWSLSASSPAKSASPSLNNSHAASQSKFKGDDDLFWGPIDQSKQETKQADFPHLASQGSRVMKSTPVKGTSAASLSRQKSVAGKPTERSLSSSPASAQAYLKGKRDAMNNHSEATDFRDWCQGECLRLVGTKDTSFLEFCLKQSRSEAEVLLIENLGSFDPDHEFIDKFLNYKELLPADVLEIAFQSRNDTKVTGFSTGGGNSGNAVVGDVDNDPDGFSRGGGKKKGKKGKKVSPSVLGFNVVSNRIMMGEIQSVED</sequence>
<feature type="region of interest" description="Disordered" evidence="1">
    <location>
        <begin position="477"/>
        <end position="532"/>
    </location>
</feature>
<keyword evidence="4" id="KW-1185">Reference proteome</keyword>
<feature type="region of interest" description="Disordered" evidence="1">
    <location>
        <begin position="773"/>
        <end position="860"/>
    </location>
</feature>
<proteinExistence type="predicted"/>
<feature type="compositionally biased region" description="Basic and acidic residues" evidence="1">
    <location>
        <begin position="843"/>
        <end position="853"/>
    </location>
</feature>
<reference evidence="3 4" key="1">
    <citation type="submission" date="2019-06" db="EMBL/GenBank/DDBJ databases">
        <title>A chromosomal-level reference genome of Carpinus fangiana (Coryloideae, Betulaceae).</title>
        <authorList>
            <person name="Yang X."/>
            <person name="Wang Z."/>
            <person name="Zhang L."/>
            <person name="Hao G."/>
            <person name="Liu J."/>
            <person name="Yang Y."/>
        </authorList>
    </citation>
    <scope>NUCLEOTIDE SEQUENCE [LARGE SCALE GENOMIC DNA]</scope>
    <source>
        <strain evidence="3">Cfa_2016G</strain>
        <tissue evidence="3">Leaf</tissue>
    </source>
</reference>
<feature type="compositionally biased region" description="Polar residues" evidence="1">
    <location>
        <begin position="785"/>
        <end position="807"/>
    </location>
</feature>
<feature type="region of interest" description="Disordered" evidence="1">
    <location>
        <begin position="63"/>
        <end position="85"/>
    </location>
</feature>
<dbReference type="OrthoDB" id="6415790at2759"/>
<dbReference type="PANTHER" id="PTHR47471:SF1">
    <property type="entry name" value="PROTEIN ESSENTIAL FOR POTEXVIRUS ACCUMULATION 1"/>
    <property type="match status" value="1"/>
</dbReference>
<dbReference type="SMART" id="SM00444">
    <property type="entry name" value="GYF"/>
    <property type="match status" value="1"/>
</dbReference>
<feature type="compositionally biased region" description="Basic and acidic residues" evidence="1">
    <location>
        <begin position="545"/>
        <end position="559"/>
    </location>
</feature>
<feature type="compositionally biased region" description="Basic and acidic residues" evidence="1">
    <location>
        <begin position="499"/>
        <end position="517"/>
    </location>
</feature>
<evidence type="ECO:0000313" key="3">
    <source>
        <dbReference type="EMBL" id="KAE8100219.1"/>
    </source>
</evidence>
<accession>A0A5N6RPL5</accession>
<feature type="region of interest" description="Disordered" evidence="1">
    <location>
        <begin position="148"/>
        <end position="300"/>
    </location>
</feature>
<dbReference type="Proteomes" id="UP000327013">
    <property type="component" value="Chromosome 7"/>
</dbReference>
<dbReference type="SUPFAM" id="SSF55277">
    <property type="entry name" value="GYF domain"/>
    <property type="match status" value="1"/>
</dbReference>
<feature type="compositionally biased region" description="Basic residues" evidence="1">
    <location>
        <begin position="1804"/>
        <end position="1814"/>
    </location>
</feature>
<evidence type="ECO:0000256" key="1">
    <source>
        <dbReference type="SAM" id="MobiDB-lite"/>
    </source>
</evidence>
<dbReference type="PANTHER" id="PTHR47471">
    <property type="entry name" value="GYF DOMAIN-CONTAINING PROTEIN"/>
    <property type="match status" value="1"/>
</dbReference>
<name>A0A5N6RPL5_9ROSI</name>
<dbReference type="Pfam" id="PF02213">
    <property type="entry name" value="GYF"/>
    <property type="match status" value="1"/>
</dbReference>